<name>A0ABR6S877_ANAVA</name>
<dbReference type="RefSeq" id="WP_011319065.1">
    <property type="nucleotide sequence ID" value="NZ_JACKZP010000033.1"/>
</dbReference>
<accession>A0ABR6S877</accession>
<protein>
    <submittedName>
        <fullName evidence="1">Uncharacterized protein</fullName>
    </submittedName>
</protein>
<dbReference type="Proteomes" id="UP000570851">
    <property type="component" value="Unassembled WGS sequence"/>
</dbReference>
<evidence type="ECO:0000313" key="1">
    <source>
        <dbReference type="EMBL" id="MBC1302396.1"/>
    </source>
</evidence>
<gene>
    <name evidence="1" type="ORF">GNE12_10765</name>
</gene>
<dbReference type="GeneID" id="58724960"/>
<reference evidence="1 2" key="1">
    <citation type="submission" date="2019-11" db="EMBL/GenBank/DDBJ databases">
        <title>Comparison of genomes from free-living endosymbiotic cyanobacteria isolated from Azolla.</title>
        <authorList>
            <person name="Thiel T."/>
            <person name="Pratte B."/>
        </authorList>
    </citation>
    <scope>NUCLEOTIDE SEQUENCE [LARGE SCALE GENOMIC DNA]</scope>
    <source>
        <strain evidence="1 2">N2B</strain>
    </source>
</reference>
<proteinExistence type="predicted"/>
<comment type="caution">
    <text evidence="1">The sequence shown here is derived from an EMBL/GenBank/DDBJ whole genome shotgun (WGS) entry which is preliminary data.</text>
</comment>
<evidence type="ECO:0000313" key="2">
    <source>
        <dbReference type="Proteomes" id="UP000570851"/>
    </source>
</evidence>
<sequence length="74" mass="8383">MSNYLFHDENTLAEKAEELGKKAVKLGIIPSFIVHHYPDSQEFCLPEENNSIILTAPEAYMKFKKLVDSALSQV</sequence>
<keyword evidence="2" id="KW-1185">Reference proteome</keyword>
<organism evidence="1 2">
    <name type="scientific">Trichormus variabilis N2B</name>
    <dbReference type="NCBI Taxonomy" id="2681315"/>
    <lineage>
        <taxon>Bacteria</taxon>
        <taxon>Bacillati</taxon>
        <taxon>Cyanobacteriota</taxon>
        <taxon>Cyanophyceae</taxon>
        <taxon>Nostocales</taxon>
        <taxon>Nostocaceae</taxon>
        <taxon>Trichormus</taxon>
    </lineage>
</organism>
<dbReference type="EMBL" id="JACKZP010000033">
    <property type="protein sequence ID" value="MBC1302396.1"/>
    <property type="molecule type" value="Genomic_DNA"/>
</dbReference>